<feature type="coiled-coil region" evidence="1">
    <location>
        <begin position="110"/>
        <end position="162"/>
    </location>
</feature>
<reference evidence="2 3" key="1">
    <citation type="submission" date="2021-03" db="EMBL/GenBank/DDBJ databases">
        <title>Sequencing the genomes of 1000 actinobacteria strains.</title>
        <authorList>
            <person name="Klenk H.-P."/>
        </authorList>
    </citation>
    <scope>NUCLEOTIDE SEQUENCE [LARGE SCALE GENOMIC DNA]</scope>
    <source>
        <strain evidence="2 3">DSM 44580</strain>
    </source>
</reference>
<gene>
    <name evidence="2" type="ORF">JOF53_000043</name>
</gene>
<name>A0ABS5A3L2_9PSEU</name>
<comment type="caution">
    <text evidence="2">The sequence shown here is derived from an EMBL/GenBank/DDBJ whole genome shotgun (WGS) entry which is preliminary data.</text>
</comment>
<organism evidence="2 3">
    <name type="scientific">Crossiella equi</name>
    <dbReference type="NCBI Taxonomy" id="130796"/>
    <lineage>
        <taxon>Bacteria</taxon>
        <taxon>Bacillati</taxon>
        <taxon>Actinomycetota</taxon>
        <taxon>Actinomycetes</taxon>
        <taxon>Pseudonocardiales</taxon>
        <taxon>Pseudonocardiaceae</taxon>
        <taxon>Crossiella</taxon>
    </lineage>
</organism>
<proteinExistence type="predicted"/>
<keyword evidence="1" id="KW-0175">Coiled coil</keyword>
<dbReference type="RefSeq" id="WP_143342933.1">
    <property type="nucleotide sequence ID" value="NZ_JAGIOO010000001.1"/>
</dbReference>
<evidence type="ECO:0000313" key="3">
    <source>
        <dbReference type="Proteomes" id="UP001519363"/>
    </source>
</evidence>
<accession>A0ABS5A3L2</accession>
<dbReference type="Proteomes" id="UP001519363">
    <property type="component" value="Unassembled WGS sequence"/>
</dbReference>
<protein>
    <submittedName>
        <fullName evidence="2">Uncharacterized protein</fullName>
    </submittedName>
</protein>
<evidence type="ECO:0000313" key="2">
    <source>
        <dbReference type="EMBL" id="MBP2471171.1"/>
    </source>
</evidence>
<evidence type="ECO:0000256" key="1">
    <source>
        <dbReference type="SAM" id="Coils"/>
    </source>
</evidence>
<dbReference type="EMBL" id="JAGIOO010000001">
    <property type="protein sequence ID" value="MBP2471171.1"/>
    <property type="molecule type" value="Genomic_DNA"/>
</dbReference>
<keyword evidence="3" id="KW-1185">Reference proteome</keyword>
<sequence>MTSVPATFQHVAGCPGCQDYELLLRREAHARHAFYQAGVAHADALAEFRRGVIAYLRARHPLRTEKLKRDGQTLGPATPEDVLLAAMAQWDSMRDAELRSNATRATAEELARLRTRNTELEAALAKHADQRNADQEAVLEQLAAYAQKVEKLTAQLEETVNDRRALAQGFVRLADHITANGGTLPSLLRRPDWYRRWAEPKTAKAKPAPSRRWAQLAQSYHPRWGEPILQGLWTGAVWTIAQLARGGPDRRAFLEKLAEHQLIQWHDPGQSDVATVEDELGAFATEVNAKLGPRRPSAAQRVLDVLGDAPGPIRAAVLRAIAVAGKDHQLQVHPGKGGRIPLVGVKPLSGPKLRARWLVPWPDEHPEAIRDLLARTRAKDAQAGLTIVVRRQDDGDDDSRWGPLVGEAGYDPAAVKRIWLPAAP</sequence>